<evidence type="ECO:0000313" key="15">
    <source>
        <dbReference type="Proteomes" id="UP001190700"/>
    </source>
</evidence>
<dbReference type="GO" id="GO:0008270">
    <property type="term" value="F:zinc ion binding"/>
    <property type="evidence" value="ECO:0007669"/>
    <property type="project" value="UniProtKB-KW"/>
</dbReference>
<evidence type="ECO:0000256" key="3">
    <source>
        <dbReference type="ARBA" id="ARBA00022771"/>
    </source>
</evidence>
<evidence type="ECO:0000256" key="9">
    <source>
        <dbReference type="PROSITE-ProRule" id="PRU00027"/>
    </source>
</evidence>
<keyword evidence="4" id="KW-0862">Zinc</keyword>
<dbReference type="PANTHER" id="PTHR46481:SF10">
    <property type="entry name" value="ZINC FINGER BED DOMAIN-CONTAINING PROTEIN 39"/>
    <property type="match status" value="1"/>
</dbReference>
<dbReference type="EMBL" id="LGRX02009936">
    <property type="protein sequence ID" value="KAK3271209.1"/>
    <property type="molecule type" value="Genomic_DNA"/>
</dbReference>
<evidence type="ECO:0000256" key="6">
    <source>
        <dbReference type="ARBA" id="ARBA00023125"/>
    </source>
</evidence>
<name>A0AAE0G460_9CHLO</name>
<gene>
    <name evidence="14" type="ORF">CYMTET_20429</name>
</gene>
<keyword evidence="15" id="KW-1185">Reference proteome</keyword>
<evidence type="ECO:0000256" key="2">
    <source>
        <dbReference type="ARBA" id="ARBA00022723"/>
    </source>
</evidence>
<dbReference type="InterPro" id="IPR012337">
    <property type="entry name" value="RNaseH-like_sf"/>
</dbReference>
<keyword evidence="6" id="KW-0238">DNA-binding</keyword>
<keyword evidence="7" id="KW-0804">Transcription</keyword>
<keyword evidence="8" id="KW-0539">Nucleus</keyword>
<dbReference type="Gene3D" id="2.40.50.40">
    <property type="match status" value="1"/>
</dbReference>
<comment type="subcellular location">
    <subcellularLocation>
        <location evidence="1">Nucleus</location>
    </subcellularLocation>
</comment>
<keyword evidence="10" id="KW-0175">Coiled coil</keyword>
<evidence type="ECO:0000259" key="12">
    <source>
        <dbReference type="PROSITE" id="PS50013"/>
    </source>
</evidence>
<accession>A0AAE0G460</accession>
<dbReference type="SMART" id="SM00614">
    <property type="entry name" value="ZnF_BED"/>
    <property type="match status" value="1"/>
</dbReference>
<dbReference type="Pfam" id="PF02892">
    <property type="entry name" value="zf-BED"/>
    <property type="match status" value="1"/>
</dbReference>
<feature type="domain" description="Chromo" evidence="12">
    <location>
        <begin position="37"/>
        <end position="102"/>
    </location>
</feature>
<dbReference type="InterPro" id="IPR000953">
    <property type="entry name" value="Chromo/chromo_shadow_dom"/>
</dbReference>
<evidence type="ECO:0000259" key="13">
    <source>
        <dbReference type="PROSITE" id="PS50808"/>
    </source>
</evidence>
<dbReference type="PROSITE" id="PS50808">
    <property type="entry name" value="ZF_BED"/>
    <property type="match status" value="1"/>
</dbReference>
<dbReference type="GO" id="GO:0046983">
    <property type="term" value="F:protein dimerization activity"/>
    <property type="evidence" value="ECO:0007669"/>
    <property type="project" value="InterPro"/>
</dbReference>
<dbReference type="InterPro" id="IPR003656">
    <property type="entry name" value="Znf_BED"/>
</dbReference>
<dbReference type="InterPro" id="IPR008906">
    <property type="entry name" value="HATC_C_dom"/>
</dbReference>
<evidence type="ECO:0000256" key="8">
    <source>
        <dbReference type="ARBA" id="ARBA00023242"/>
    </source>
</evidence>
<feature type="compositionally biased region" description="Polar residues" evidence="11">
    <location>
        <begin position="17"/>
        <end position="30"/>
    </location>
</feature>
<dbReference type="PROSITE" id="PS50013">
    <property type="entry name" value="CHROMO_2"/>
    <property type="match status" value="1"/>
</dbReference>
<evidence type="ECO:0000256" key="11">
    <source>
        <dbReference type="SAM" id="MobiDB-lite"/>
    </source>
</evidence>
<reference evidence="14 15" key="1">
    <citation type="journal article" date="2015" name="Genome Biol. Evol.">
        <title>Comparative Genomics of a Bacterivorous Green Alga Reveals Evolutionary Causalities and Consequences of Phago-Mixotrophic Mode of Nutrition.</title>
        <authorList>
            <person name="Burns J.A."/>
            <person name="Paasch A."/>
            <person name="Narechania A."/>
            <person name="Kim E."/>
        </authorList>
    </citation>
    <scope>NUCLEOTIDE SEQUENCE [LARGE SCALE GENOMIC DNA]</scope>
    <source>
        <strain evidence="14 15">PLY_AMNH</strain>
    </source>
</reference>
<dbReference type="Pfam" id="PF05699">
    <property type="entry name" value="Dimer_Tnp_hAT"/>
    <property type="match status" value="1"/>
</dbReference>
<evidence type="ECO:0000256" key="4">
    <source>
        <dbReference type="ARBA" id="ARBA00022833"/>
    </source>
</evidence>
<dbReference type="GO" id="GO:0009791">
    <property type="term" value="P:post-embryonic development"/>
    <property type="evidence" value="ECO:0007669"/>
    <property type="project" value="UniProtKB-ARBA"/>
</dbReference>
<dbReference type="Pfam" id="PF00385">
    <property type="entry name" value="Chromo"/>
    <property type="match status" value="1"/>
</dbReference>
<comment type="caution">
    <text evidence="14">The sequence shown here is derived from an EMBL/GenBank/DDBJ whole genome shotgun (WGS) entry which is preliminary data.</text>
</comment>
<dbReference type="Proteomes" id="UP001190700">
    <property type="component" value="Unassembled WGS sequence"/>
</dbReference>
<dbReference type="PANTHER" id="PTHR46481">
    <property type="entry name" value="ZINC FINGER BED DOMAIN-CONTAINING PROTEIN 4"/>
    <property type="match status" value="1"/>
</dbReference>
<evidence type="ECO:0000256" key="1">
    <source>
        <dbReference type="ARBA" id="ARBA00004123"/>
    </source>
</evidence>
<keyword evidence="5" id="KW-0805">Transcription regulation</keyword>
<dbReference type="AlphaFoldDB" id="A0AAE0G460"/>
<dbReference type="GO" id="GO:0005634">
    <property type="term" value="C:nucleus"/>
    <property type="evidence" value="ECO:0007669"/>
    <property type="project" value="UniProtKB-SubCell"/>
</dbReference>
<organism evidence="14 15">
    <name type="scientific">Cymbomonas tetramitiformis</name>
    <dbReference type="NCBI Taxonomy" id="36881"/>
    <lineage>
        <taxon>Eukaryota</taxon>
        <taxon>Viridiplantae</taxon>
        <taxon>Chlorophyta</taxon>
        <taxon>Pyramimonadophyceae</taxon>
        <taxon>Pyramimonadales</taxon>
        <taxon>Pyramimonadaceae</taxon>
        <taxon>Cymbomonas</taxon>
    </lineage>
</organism>
<dbReference type="SUPFAM" id="SSF54160">
    <property type="entry name" value="Chromo domain-like"/>
    <property type="match status" value="1"/>
</dbReference>
<evidence type="ECO:0000256" key="7">
    <source>
        <dbReference type="ARBA" id="ARBA00023163"/>
    </source>
</evidence>
<sequence length="729" mass="81661">MGKRGRGKQPNKVVLVSQGSGAVKRTQQTPFDPVGSNDVEYIVREIKAERVAKGGAAQWLIGWENFPDPKHDTWEPVENLAGHETTISDFRKRAREELENHEATAAEKRKEKAKAREVTVADDGLVDATGGKRRSAVWQHFKVLFDDDDNSTVVSTKCKLCTDAVAVKYPGNTTNLRGHLSCCHKDEYCKMVGSVASEDAEEGFSQAKKGTLEAILPQVTESQRLELHRRISLWLLRNRRPLTLPEKDKEFRDIFDVIFGSGYVPPSYKLVVQQMLALSAEGSSRNITAVMDALREEGIRPSIAGDIWSKGGISVFSILVYYIDRNFEYCERLVSAIPFSDVRHTGLEIELATKRACSEIHIGHFREDVSPGDGEDTVSESVHCTVSDNASNIVSGWETFEGHECNDHTLALIVHTYLAQPEVSIQMYDVENPVRAATAVANPDGSVYRDHRLELIEWDIVKESAYFLTYVMNATDILQGTKYPTASRILPIIGKVAYYAKAGTPLKFEKTPVKITNEAVVHARDLLEKALSRRYFNCLADSKPEDWAVAIVLDPRYKHLSFHCVNRWMRGQFTAELAVQWTRQSWEADWKPKLESPTQEAPAMKKRKTAGKPVVTAASFLVDSDDEDAMEEPFKAGVQVEGQEKEDELTSRYLGFSRVAPHADILAWWKENEKQLPYLAVMAREFLAVPASTAGVERAFSSVGHMHGDLRKCTGKDTIKHSLMVAMNT</sequence>
<feature type="domain" description="BED-type" evidence="13">
    <location>
        <begin position="132"/>
        <end position="191"/>
    </location>
</feature>
<feature type="region of interest" description="Disordered" evidence="11">
    <location>
        <begin position="1"/>
        <end position="31"/>
    </location>
</feature>
<evidence type="ECO:0000313" key="14">
    <source>
        <dbReference type="EMBL" id="KAK3271209.1"/>
    </source>
</evidence>
<evidence type="ECO:0000256" key="10">
    <source>
        <dbReference type="SAM" id="Coils"/>
    </source>
</evidence>
<feature type="coiled-coil region" evidence="10">
    <location>
        <begin position="91"/>
        <end position="118"/>
    </location>
</feature>
<dbReference type="InterPro" id="IPR036236">
    <property type="entry name" value="Znf_C2H2_sf"/>
</dbReference>
<dbReference type="InterPro" id="IPR016197">
    <property type="entry name" value="Chromo-like_dom_sf"/>
</dbReference>
<dbReference type="SUPFAM" id="SSF53098">
    <property type="entry name" value="Ribonuclease H-like"/>
    <property type="match status" value="1"/>
</dbReference>
<keyword evidence="2" id="KW-0479">Metal-binding</keyword>
<dbReference type="SUPFAM" id="SSF57667">
    <property type="entry name" value="beta-beta-alpha zinc fingers"/>
    <property type="match status" value="1"/>
</dbReference>
<dbReference type="GO" id="GO:0003677">
    <property type="term" value="F:DNA binding"/>
    <property type="evidence" value="ECO:0007669"/>
    <property type="project" value="UniProtKB-KW"/>
</dbReference>
<protein>
    <recommendedName>
        <fullName evidence="16">Chromo domain-containing protein</fullName>
    </recommendedName>
</protein>
<evidence type="ECO:0008006" key="16">
    <source>
        <dbReference type="Google" id="ProtNLM"/>
    </source>
</evidence>
<dbReference type="InterPro" id="IPR023780">
    <property type="entry name" value="Chromo_domain"/>
</dbReference>
<proteinExistence type="predicted"/>
<keyword evidence="3 9" id="KW-0863">Zinc-finger</keyword>
<evidence type="ECO:0000256" key="5">
    <source>
        <dbReference type="ARBA" id="ARBA00023015"/>
    </source>
</evidence>
<dbReference type="InterPro" id="IPR052035">
    <property type="entry name" value="ZnF_BED_domain_contain"/>
</dbReference>